<name>A0A2N9J189_FAGSY</name>
<dbReference type="AlphaFoldDB" id="A0A2N9J189"/>
<evidence type="ECO:0000313" key="1">
    <source>
        <dbReference type="EMBL" id="SPD30972.1"/>
    </source>
</evidence>
<sequence>MGAKRMLPGLCTTAINVDMISTHVVPSSLRAFMMGKSVCIYIGKCYWKVGMTYMLDEEKAEGSLETRIPSLKNTLVTHHHKSKAGKVLKCCEIAGFAVQTVISAVLGDPTSLIAGVIGALMSRA</sequence>
<proteinExistence type="predicted"/>
<reference evidence="1" key="1">
    <citation type="submission" date="2018-02" db="EMBL/GenBank/DDBJ databases">
        <authorList>
            <person name="Cohen D.B."/>
            <person name="Kent A.D."/>
        </authorList>
    </citation>
    <scope>NUCLEOTIDE SEQUENCE</scope>
</reference>
<gene>
    <name evidence="1" type="ORF">FSB_LOCUS58854</name>
</gene>
<protein>
    <submittedName>
        <fullName evidence="1">Uncharacterized protein</fullName>
    </submittedName>
</protein>
<accession>A0A2N9J189</accession>
<organism evidence="1">
    <name type="scientific">Fagus sylvatica</name>
    <name type="common">Beechnut</name>
    <dbReference type="NCBI Taxonomy" id="28930"/>
    <lineage>
        <taxon>Eukaryota</taxon>
        <taxon>Viridiplantae</taxon>
        <taxon>Streptophyta</taxon>
        <taxon>Embryophyta</taxon>
        <taxon>Tracheophyta</taxon>
        <taxon>Spermatophyta</taxon>
        <taxon>Magnoliopsida</taxon>
        <taxon>eudicotyledons</taxon>
        <taxon>Gunneridae</taxon>
        <taxon>Pentapetalae</taxon>
        <taxon>rosids</taxon>
        <taxon>fabids</taxon>
        <taxon>Fagales</taxon>
        <taxon>Fagaceae</taxon>
        <taxon>Fagus</taxon>
    </lineage>
</organism>
<dbReference type="EMBL" id="OIVN01006340">
    <property type="protein sequence ID" value="SPD30972.1"/>
    <property type="molecule type" value="Genomic_DNA"/>
</dbReference>